<protein>
    <submittedName>
        <fullName evidence="2">Uncharacterized conserved protein UCP018688</fullName>
    </submittedName>
</protein>
<dbReference type="Pfam" id="PF09924">
    <property type="entry name" value="LPG_synthase_C"/>
    <property type="match status" value="1"/>
</dbReference>
<dbReference type="EMBL" id="AJWY01007313">
    <property type="protein sequence ID" value="EKC64358.1"/>
    <property type="molecule type" value="Genomic_DNA"/>
</dbReference>
<dbReference type="InterPro" id="IPR024320">
    <property type="entry name" value="LPG_synthase_C"/>
</dbReference>
<evidence type="ECO:0000259" key="1">
    <source>
        <dbReference type="Pfam" id="PF09924"/>
    </source>
</evidence>
<comment type="caution">
    <text evidence="2">The sequence shown here is derived from an EMBL/GenBank/DDBJ whole genome shotgun (WGS) entry which is preliminary data.</text>
</comment>
<evidence type="ECO:0000313" key="2">
    <source>
        <dbReference type="EMBL" id="EKC64358.1"/>
    </source>
</evidence>
<proteinExistence type="predicted"/>
<dbReference type="PANTHER" id="PTHR41373:SF1">
    <property type="entry name" value="PHOSPHATIDYLGLYCEROL LYSYLTRANSFERASE C-TERMINAL DOMAIN-CONTAINING PROTEIN"/>
    <property type="match status" value="1"/>
</dbReference>
<feature type="domain" description="Phosphatidylglycerol lysyltransferase C-terminal" evidence="1">
    <location>
        <begin position="49"/>
        <end position="180"/>
    </location>
</feature>
<feature type="non-terminal residue" evidence="2">
    <location>
        <position position="196"/>
    </location>
</feature>
<dbReference type="InterPro" id="IPR016181">
    <property type="entry name" value="Acyl_CoA_acyltransferase"/>
</dbReference>
<dbReference type="PANTHER" id="PTHR41373">
    <property type="entry name" value="DUF2156 DOMAIN-CONTAINING PROTEIN"/>
    <property type="match status" value="1"/>
</dbReference>
<dbReference type="Gene3D" id="3.40.630.30">
    <property type="match status" value="1"/>
</dbReference>
<sequence>MTDPFHPLSVRDIPLLTRYFARQDTRLCNASAGAAVLWQPYFQDAALEVDGTLLLREQFPGLGTVFSTPIGENVGNAYDFLVKYCRAVGQPVQFFPATAADVENLRARFGDVEVTPVRDWFDYLYDAQDMVTFRGRRFNGQRNHIHHFQRLYPDWAFERVTEENLPEVCAFFDDFTRRYHKDSDSAQAEEGCVREF</sequence>
<accession>K1T3G1</accession>
<reference evidence="2" key="1">
    <citation type="journal article" date="2013" name="Environ. Microbiol.">
        <title>Microbiota from the distal guts of lean and obese adolescents exhibit partial functional redundancy besides clear differences in community structure.</title>
        <authorList>
            <person name="Ferrer M."/>
            <person name="Ruiz A."/>
            <person name="Lanza F."/>
            <person name="Haange S.B."/>
            <person name="Oberbach A."/>
            <person name="Till H."/>
            <person name="Bargiela R."/>
            <person name="Campoy C."/>
            <person name="Segura M.T."/>
            <person name="Richter M."/>
            <person name="von Bergen M."/>
            <person name="Seifert J."/>
            <person name="Suarez A."/>
        </authorList>
    </citation>
    <scope>NUCLEOTIDE SEQUENCE</scope>
</reference>
<dbReference type="InterPro" id="IPR016732">
    <property type="entry name" value="UCP018688"/>
</dbReference>
<dbReference type="SUPFAM" id="SSF55729">
    <property type="entry name" value="Acyl-CoA N-acyltransferases (Nat)"/>
    <property type="match status" value="2"/>
</dbReference>
<organism evidence="2">
    <name type="scientific">human gut metagenome</name>
    <dbReference type="NCBI Taxonomy" id="408170"/>
    <lineage>
        <taxon>unclassified sequences</taxon>
        <taxon>metagenomes</taxon>
        <taxon>organismal metagenomes</taxon>
    </lineage>
</organism>
<name>K1T3G1_9ZZZZ</name>
<gene>
    <name evidence="2" type="ORF">LEA_10863</name>
</gene>
<dbReference type="AlphaFoldDB" id="K1T3G1"/>